<gene>
    <name evidence="2" type="ORF">FEI15_06870</name>
</gene>
<dbReference type="NCBIfam" id="TIGR01716">
    <property type="entry name" value="RGG_Cterm"/>
    <property type="match status" value="1"/>
</dbReference>
<dbReference type="Gene3D" id="1.10.260.40">
    <property type="entry name" value="lambda repressor-like DNA-binding domains"/>
    <property type="match status" value="1"/>
</dbReference>
<name>A0A5R8LQY8_LACZE</name>
<dbReference type="InterPro" id="IPR010057">
    <property type="entry name" value="Transcription_activator_Rgg_C"/>
</dbReference>
<evidence type="ECO:0000313" key="3">
    <source>
        <dbReference type="Proteomes" id="UP000309885"/>
    </source>
</evidence>
<dbReference type="PANTHER" id="PTHR37038">
    <property type="entry name" value="TRANSCRIPTIONAL REGULATOR-RELATED"/>
    <property type="match status" value="1"/>
</dbReference>
<evidence type="ECO:0000259" key="1">
    <source>
        <dbReference type="PROSITE" id="PS50943"/>
    </source>
</evidence>
<dbReference type="GO" id="GO:0003677">
    <property type="term" value="F:DNA binding"/>
    <property type="evidence" value="ECO:0007669"/>
    <property type="project" value="InterPro"/>
</dbReference>
<sequence length="292" mass="34729">MKDGELGQLFKEIRTERGLRISDISEPLNISTVSKFENGLTEISAENLFKLLRNICVEPTEFFELLEKRNRSHIDDADLPQRDFDQRILQLSLQKKIGELQRLKQKLIQKFLTTRNILFKLRPTIVTAVQIDTQGTSDHLSKEDSDVVINYLMNRSFWYLLEYTLYIDCIPFLESEYFEKLYEKLLIIHFTLKHQNVHQNLFYQALYNTAVMFYYQEDYERTLLTLAQLQRHGLPDDYFYIRIQIELLQKQCQIKLGNDSKNQNELKQLLDVLSLISPAFGKKWKEEFEIDP</sequence>
<dbReference type="Pfam" id="PF21259">
    <property type="entry name" value="Rgg_C"/>
    <property type="match status" value="1"/>
</dbReference>
<feature type="domain" description="HTH cro/C1-type" evidence="1">
    <location>
        <begin position="10"/>
        <end position="62"/>
    </location>
</feature>
<dbReference type="EMBL" id="VBWO01000005">
    <property type="protein sequence ID" value="TLF39669.1"/>
    <property type="molecule type" value="Genomic_DNA"/>
</dbReference>
<dbReference type="InterPro" id="IPR010982">
    <property type="entry name" value="Lambda_DNA-bd_dom_sf"/>
</dbReference>
<dbReference type="InterPro" id="IPR001387">
    <property type="entry name" value="Cro/C1-type_HTH"/>
</dbReference>
<dbReference type="Pfam" id="PF01381">
    <property type="entry name" value="HTH_3"/>
    <property type="match status" value="1"/>
</dbReference>
<dbReference type="PROSITE" id="PS50943">
    <property type="entry name" value="HTH_CROC1"/>
    <property type="match status" value="1"/>
</dbReference>
<dbReference type="Proteomes" id="UP000309885">
    <property type="component" value="Unassembled WGS sequence"/>
</dbReference>
<comment type="caution">
    <text evidence="2">The sequence shown here is derived from an EMBL/GenBank/DDBJ whole genome shotgun (WGS) entry which is preliminary data.</text>
</comment>
<dbReference type="RefSeq" id="WP_138130684.1">
    <property type="nucleotide sequence ID" value="NZ_VBWO01000005.1"/>
</dbReference>
<evidence type="ECO:0000313" key="2">
    <source>
        <dbReference type="EMBL" id="TLF39669.1"/>
    </source>
</evidence>
<dbReference type="AlphaFoldDB" id="A0A5R8LQY8"/>
<protein>
    <submittedName>
        <fullName evidence="2">Helix-turn-helix domain-containing protein</fullName>
    </submittedName>
</protein>
<organism evidence="2 3">
    <name type="scientific">Lacticaseibacillus zeae</name>
    <name type="common">Lactobacillus zeae</name>
    <dbReference type="NCBI Taxonomy" id="57037"/>
    <lineage>
        <taxon>Bacteria</taxon>
        <taxon>Bacillati</taxon>
        <taxon>Bacillota</taxon>
        <taxon>Bacilli</taxon>
        <taxon>Lactobacillales</taxon>
        <taxon>Lactobacillaceae</taxon>
        <taxon>Lacticaseibacillus</taxon>
    </lineage>
</organism>
<dbReference type="InterPro" id="IPR053163">
    <property type="entry name" value="HTH-type_regulator_Rgg"/>
</dbReference>
<dbReference type="CDD" id="cd00093">
    <property type="entry name" value="HTH_XRE"/>
    <property type="match status" value="1"/>
</dbReference>
<dbReference type="SMART" id="SM00530">
    <property type="entry name" value="HTH_XRE"/>
    <property type="match status" value="1"/>
</dbReference>
<dbReference type="SUPFAM" id="SSF47413">
    <property type="entry name" value="lambda repressor-like DNA-binding domains"/>
    <property type="match status" value="1"/>
</dbReference>
<dbReference type="Gene3D" id="1.25.40.400">
    <property type="match status" value="1"/>
</dbReference>
<reference evidence="2 3" key="1">
    <citation type="submission" date="2019-05" db="EMBL/GenBank/DDBJ databases">
        <title>Genome-based reclassification of Lactobacillus casei as Lactobacillus casei subsp. casei. subsp.nov., description of Lactobacillus casei subsp. zeae subsp. nov., and emended description of Lactobacillus casei.</title>
        <authorList>
            <person name="Huang C.-H."/>
        </authorList>
    </citation>
    <scope>NUCLEOTIDE SEQUENCE [LARGE SCALE GENOMIC DNA]</scope>
    <source>
        <strain evidence="2 3">CRBIP24.44</strain>
    </source>
</reference>
<accession>A0A5R8LQY8</accession>
<dbReference type="PANTHER" id="PTHR37038:SF12">
    <property type="entry name" value="TRANSCRIPTIONAL REGULATOR"/>
    <property type="match status" value="1"/>
</dbReference>
<proteinExistence type="predicted"/>